<evidence type="ECO:0000256" key="2">
    <source>
        <dbReference type="ARBA" id="ARBA00022989"/>
    </source>
</evidence>
<evidence type="ECO:0000256" key="3">
    <source>
        <dbReference type="ARBA" id="ARBA00023136"/>
    </source>
</evidence>
<protein>
    <submittedName>
        <fullName evidence="6">MFS transporter</fullName>
    </submittedName>
</protein>
<dbReference type="InterPro" id="IPR020846">
    <property type="entry name" value="MFS_dom"/>
</dbReference>
<keyword evidence="3 4" id="KW-0472">Membrane</keyword>
<dbReference type="PROSITE" id="PS50850">
    <property type="entry name" value="MFS"/>
    <property type="match status" value="1"/>
</dbReference>
<dbReference type="Proteomes" id="UP000747791">
    <property type="component" value="Unassembled WGS sequence"/>
</dbReference>
<name>A0A966M3N0_9PROT</name>
<dbReference type="PANTHER" id="PTHR23518:SF2">
    <property type="entry name" value="MAJOR FACILITATOR SUPERFAMILY TRANSPORTER"/>
    <property type="match status" value="1"/>
</dbReference>
<comment type="caution">
    <text evidence="6">The sequence shown here is derived from an EMBL/GenBank/DDBJ whole genome shotgun (WGS) entry which is preliminary data.</text>
</comment>
<feature type="transmembrane region" description="Helical" evidence="4">
    <location>
        <begin position="89"/>
        <end position="108"/>
    </location>
</feature>
<dbReference type="SUPFAM" id="SSF103473">
    <property type="entry name" value="MFS general substrate transporter"/>
    <property type="match status" value="1"/>
</dbReference>
<feature type="non-terminal residue" evidence="6">
    <location>
        <position position="1"/>
    </location>
</feature>
<evidence type="ECO:0000256" key="4">
    <source>
        <dbReference type="SAM" id="Phobius"/>
    </source>
</evidence>
<proteinExistence type="predicted"/>
<feature type="transmembrane region" description="Helical" evidence="4">
    <location>
        <begin position="205"/>
        <end position="225"/>
    </location>
</feature>
<feature type="transmembrane region" description="Helical" evidence="4">
    <location>
        <begin position="176"/>
        <end position="199"/>
    </location>
</feature>
<dbReference type="AlphaFoldDB" id="A0A966M3N0"/>
<evidence type="ECO:0000259" key="5">
    <source>
        <dbReference type="PROSITE" id="PS50850"/>
    </source>
</evidence>
<accession>A0A966M3N0</accession>
<dbReference type="Pfam" id="PF07690">
    <property type="entry name" value="MFS_1"/>
    <property type="match status" value="1"/>
</dbReference>
<reference evidence="6" key="1">
    <citation type="submission" date="2018-10" db="EMBL/GenBank/DDBJ databases">
        <title>Iterative Subtractive Binning of Freshwater Chronoseries Metagenomes Recovers Nearly Complete Genomes from over Four Hundred Novel Species.</title>
        <authorList>
            <person name="Rodriguez-R L.M."/>
            <person name="Tsementzi D."/>
            <person name="Luo C."/>
            <person name="Konstantinidis K.T."/>
        </authorList>
    </citation>
    <scope>NUCLEOTIDE SEQUENCE</scope>
    <source>
        <strain evidence="6">WB8_2A_004</strain>
    </source>
</reference>
<feature type="domain" description="Major facilitator superfamily (MFS) profile" evidence="5">
    <location>
        <begin position="10"/>
        <end position="230"/>
    </location>
</feature>
<evidence type="ECO:0000313" key="7">
    <source>
        <dbReference type="Proteomes" id="UP000747791"/>
    </source>
</evidence>
<feature type="transmembrane region" description="Helical" evidence="4">
    <location>
        <begin position="56"/>
        <end position="77"/>
    </location>
</feature>
<organism evidence="6 7">
    <name type="scientific">Candidatus Fonsibacter lacus</name>
    <dbReference type="NCBI Taxonomy" id="2576439"/>
    <lineage>
        <taxon>Bacteria</taxon>
        <taxon>Pseudomonadati</taxon>
        <taxon>Pseudomonadota</taxon>
        <taxon>Alphaproteobacteria</taxon>
        <taxon>Candidatus Pelagibacterales</taxon>
        <taxon>Candidatus Pelagibacterales incertae sedis</taxon>
        <taxon>Candidatus Fonsibacter</taxon>
    </lineage>
</organism>
<evidence type="ECO:0000256" key="1">
    <source>
        <dbReference type="ARBA" id="ARBA00022692"/>
    </source>
</evidence>
<evidence type="ECO:0000313" key="6">
    <source>
        <dbReference type="EMBL" id="NCU53403.1"/>
    </source>
</evidence>
<keyword evidence="1 4" id="KW-0812">Transmembrane</keyword>
<dbReference type="PANTHER" id="PTHR23518">
    <property type="entry name" value="C-METHYLTRANSFERASE"/>
    <property type="match status" value="1"/>
</dbReference>
<dbReference type="Gene3D" id="1.20.1250.20">
    <property type="entry name" value="MFS general substrate transporter like domains"/>
    <property type="match status" value="1"/>
</dbReference>
<feature type="transmembrane region" description="Helical" evidence="4">
    <location>
        <begin position="6"/>
        <end position="29"/>
    </location>
</feature>
<dbReference type="EMBL" id="RGOB01000126">
    <property type="protein sequence ID" value="NCU53403.1"/>
    <property type="molecule type" value="Genomic_DNA"/>
</dbReference>
<gene>
    <name evidence="6" type="ORF">EBX74_03790</name>
</gene>
<dbReference type="InterPro" id="IPR036259">
    <property type="entry name" value="MFS_trans_sf"/>
</dbReference>
<sequence>LVGIGMSLHNIFLLAIVPAILAVSLSLMLQEKKFKPIKTKKINWSLKGAPKSFKRYLWAVAFFTLACSSDMFLLFRVKELGMENYQIPILWAGVSFITTVFSTPFSALSDKYGRLRFLALGWTAYVLFYLFMAQTNSLNFVIWILFGFYGLFKAATEGVERAFVADLTKVNQRGTAFGWFNLITGFMLFPASFIFGFLYESYGVQIAFSFSAISSIIALIILATCKNKRA</sequence>
<keyword evidence="2 4" id="KW-1133">Transmembrane helix</keyword>
<dbReference type="GO" id="GO:0022857">
    <property type="term" value="F:transmembrane transporter activity"/>
    <property type="evidence" value="ECO:0007669"/>
    <property type="project" value="InterPro"/>
</dbReference>
<dbReference type="InterPro" id="IPR011701">
    <property type="entry name" value="MFS"/>
</dbReference>